<dbReference type="GO" id="GO:0005730">
    <property type="term" value="C:nucleolus"/>
    <property type="evidence" value="ECO:0007669"/>
    <property type="project" value="UniProtKB-SubCell"/>
</dbReference>
<sequence>MPKHRSKAKYNYSINRSRLKKKSNKRIVPDQLALKYWNKKKDVSANYQNLGVCKNFDNLYSDKKNGKTEYIKEIYKQKLNKTTPVCISDQLVHFCLSMMEKHDEDYHKMMLDEENVYQWSESQIRKKIIKAKQIMAMKCE</sequence>
<comment type="caution">
    <text evidence="5">The sequence shown here is derived from an EMBL/GenBank/DDBJ whole genome shotgun (WGS) entry which is preliminary data.</text>
</comment>
<dbReference type="EMBL" id="LWCA01000950">
    <property type="protein sequence ID" value="OAF66382.1"/>
    <property type="molecule type" value="Genomic_DNA"/>
</dbReference>
<keyword evidence="4" id="KW-0539">Nucleus</keyword>
<gene>
    <name evidence="5" type="ORF">A3Q56_05867</name>
</gene>
<dbReference type="PANTHER" id="PTHR13243">
    <property type="entry name" value="HSPC111 PROTEIN-RELATED"/>
    <property type="match status" value="1"/>
</dbReference>
<name>A0A177AXZ4_9BILA</name>
<comment type="similarity">
    <text evidence="2">Belongs to the NOP16 family.</text>
</comment>
<keyword evidence="6" id="KW-1185">Reference proteome</keyword>
<evidence type="ECO:0000256" key="3">
    <source>
        <dbReference type="ARBA" id="ARBA00015522"/>
    </source>
</evidence>
<evidence type="ECO:0000313" key="6">
    <source>
        <dbReference type="Proteomes" id="UP000078046"/>
    </source>
</evidence>
<proteinExistence type="inferred from homology"/>
<dbReference type="InterPro" id="IPR019002">
    <property type="entry name" value="Ribosome_biogenesis_Nop16"/>
</dbReference>
<dbReference type="Proteomes" id="UP000078046">
    <property type="component" value="Unassembled WGS sequence"/>
</dbReference>
<comment type="subcellular location">
    <subcellularLocation>
        <location evidence="1">Nucleus</location>
        <location evidence="1">Nucleolus</location>
    </subcellularLocation>
</comment>
<organism evidence="5 6">
    <name type="scientific">Intoshia linei</name>
    <dbReference type="NCBI Taxonomy" id="1819745"/>
    <lineage>
        <taxon>Eukaryota</taxon>
        <taxon>Metazoa</taxon>
        <taxon>Spiralia</taxon>
        <taxon>Lophotrochozoa</taxon>
        <taxon>Mesozoa</taxon>
        <taxon>Orthonectida</taxon>
        <taxon>Rhopaluridae</taxon>
        <taxon>Intoshia</taxon>
    </lineage>
</organism>
<evidence type="ECO:0000256" key="4">
    <source>
        <dbReference type="ARBA" id="ARBA00023242"/>
    </source>
</evidence>
<reference evidence="5 6" key="1">
    <citation type="submission" date="2016-04" db="EMBL/GenBank/DDBJ databases">
        <title>The genome of Intoshia linei affirms orthonectids as highly simplified spiralians.</title>
        <authorList>
            <person name="Mikhailov K.V."/>
            <person name="Slusarev G.S."/>
            <person name="Nikitin M.A."/>
            <person name="Logacheva M.D."/>
            <person name="Penin A."/>
            <person name="Aleoshin V."/>
            <person name="Panchin Y.V."/>
        </authorList>
    </citation>
    <scope>NUCLEOTIDE SEQUENCE [LARGE SCALE GENOMIC DNA]</scope>
    <source>
        <strain evidence="5">Intl2013</strain>
        <tissue evidence="5">Whole animal</tissue>
    </source>
</reference>
<evidence type="ECO:0000256" key="1">
    <source>
        <dbReference type="ARBA" id="ARBA00004604"/>
    </source>
</evidence>
<evidence type="ECO:0000313" key="5">
    <source>
        <dbReference type="EMBL" id="OAF66382.1"/>
    </source>
</evidence>
<protein>
    <recommendedName>
        <fullName evidence="3">Nucleolar protein 16</fullName>
    </recommendedName>
</protein>
<dbReference type="PANTHER" id="PTHR13243:SF1">
    <property type="entry name" value="NUCLEOLAR PROTEIN 16"/>
    <property type="match status" value="1"/>
</dbReference>
<dbReference type="Pfam" id="PF09420">
    <property type="entry name" value="Nop16"/>
    <property type="match status" value="1"/>
</dbReference>
<dbReference type="AlphaFoldDB" id="A0A177AXZ4"/>
<accession>A0A177AXZ4</accession>
<evidence type="ECO:0000256" key="2">
    <source>
        <dbReference type="ARBA" id="ARBA00008479"/>
    </source>
</evidence>
<dbReference type="GO" id="GO:0042273">
    <property type="term" value="P:ribosomal large subunit biogenesis"/>
    <property type="evidence" value="ECO:0007669"/>
    <property type="project" value="TreeGrafter"/>
</dbReference>